<feature type="region of interest" description="Disordered" evidence="1">
    <location>
        <begin position="24"/>
        <end position="47"/>
    </location>
</feature>
<dbReference type="RefSeq" id="XP_002293089.1">
    <property type="nucleotide sequence ID" value="XM_002293053.1"/>
</dbReference>
<dbReference type="GO" id="GO:0034599">
    <property type="term" value="P:cellular response to oxidative stress"/>
    <property type="evidence" value="ECO:0000318"/>
    <property type="project" value="GO_Central"/>
</dbReference>
<dbReference type="KEGG" id="tps:THAPSDRAFT_9240"/>
<feature type="chain" id="PRO_5002866436" evidence="2">
    <location>
        <begin position="24"/>
        <end position="621"/>
    </location>
</feature>
<dbReference type="GO" id="GO:0042744">
    <property type="term" value="P:hydrogen peroxide catabolic process"/>
    <property type="evidence" value="ECO:0000318"/>
    <property type="project" value="GO_Central"/>
</dbReference>
<evidence type="ECO:0000313" key="4">
    <source>
        <dbReference type="Proteomes" id="UP000001449"/>
    </source>
</evidence>
<evidence type="ECO:0000313" key="3">
    <source>
        <dbReference type="EMBL" id="EED89550.1"/>
    </source>
</evidence>
<protein>
    <submittedName>
        <fullName evidence="3">Uncharacterized protein</fullName>
    </submittedName>
</protein>
<organism evidence="3 4">
    <name type="scientific">Thalassiosira pseudonana</name>
    <name type="common">Marine diatom</name>
    <name type="synonym">Cyclotella nana</name>
    <dbReference type="NCBI Taxonomy" id="35128"/>
    <lineage>
        <taxon>Eukaryota</taxon>
        <taxon>Sar</taxon>
        <taxon>Stramenopiles</taxon>
        <taxon>Ochrophyta</taxon>
        <taxon>Bacillariophyta</taxon>
        <taxon>Coscinodiscophyceae</taxon>
        <taxon>Thalassiosirophycidae</taxon>
        <taxon>Thalassiosirales</taxon>
        <taxon>Thalassiosiraceae</taxon>
        <taxon>Thalassiosira</taxon>
    </lineage>
</organism>
<dbReference type="Proteomes" id="UP000001449">
    <property type="component" value="Chromosome 12"/>
</dbReference>
<dbReference type="GO" id="GO:0004601">
    <property type="term" value="F:peroxidase activity"/>
    <property type="evidence" value="ECO:0000318"/>
    <property type="project" value="GO_Central"/>
</dbReference>
<reference evidence="3 4" key="2">
    <citation type="journal article" date="2008" name="Nature">
        <title>The Phaeodactylum genome reveals the evolutionary history of diatom genomes.</title>
        <authorList>
            <person name="Bowler C."/>
            <person name="Allen A.E."/>
            <person name="Badger J.H."/>
            <person name="Grimwood J."/>
            <person name="Jabbari K."/>
            <person name="Kuo A."/>
            <person name="Maheswari U."/>
            <person name="Martens C."/>
            <person name="Maumus F."/>
            <person name="Otillar R.P."/>
            <person name="Rayko E."/>
            <person name="Salamov A."/>
            <person name="Vandepoele K."/>
            <person name="Beszteri B."/>
            <person name="Gruber A."/>
            <person name="Heijde M."/>
            <person name="Katinka M."/>
            <person name="Mock T."/>
            <person name="Valentin K."/>
            <person name="Verret F."/>
            <person name="Berges J.A."/>
            <person name="Brownlee C."/>
            <person name="Cadoret J.P."/>
            <person name="Chiovitti A."/>
            <person name="Choi C.J."/>
            <person name="Coesel S."/>
            <person name="De Martino A."/>
            <person name="Detter J.C."/>
            <person name="Durkin C."/>
            <person name="Falciatore A."/>
            <person name="Fournet J."/>
            <person name="Haruta M."/>
            <person name="Huysman M.J."/>
            <person name="Jenkins B.D."/>
            <person name="Jiroutova K."/>
            <person name="Jorgensen R.E."/>
            <person name="Joubert Y."/>
            <person name="Kaplan A."/>
            <person name="Kroger N."/>
            <person name="Kroth P.G."/>
            <person name="La Roche J."/>
            <person name="Lindquist E."/>
            <person name="Lommer M."/>
            <person name="Martin-Jezequel V."/>
            <person name="Lopez P.J."/>
            <person name="Lucas S."/>
            <person name="Mangogna M."/>
            <person name="McGinnis K."/>
            <person name="Medlin L.K."/>
            <person name="Montsant A."/>
            <person name="Oudot-Le Secq M.P."/>
            <person name="Napoli C."/>
            <person name="Obornik M."/>
            <person name="Parker M.S."/>
            <person name="Petit J.L."/>
            <person name="Porcel B.M."/>
            <person name="Poulsen N."/>
            <person name="Robison M."/>
            <person name="Rychlewski L."/>
            <person name="Rynearson T.A."/>
            <person name="Schmutz J."/>
            <person name="Shapiro H."/>
            <person name="Siaut M."/>
            <person name="Stanley M."/>
            <person name="Sussman M.R."/>
            <person name="Taylor A.R."/>
            <person name="Vardi A."/>
            <person name="von Dassow P."/>
            <person name="Vyverman W."/>
            <person name="Willis A."/>
            <person name="Wyrwicz L.S."/>
            <person name="Rokhsar D.S."/>
            <person name="Weissenbach J."/>
            <person name="Armbrust E.V."/>
            <person name="Green B.R."/>
            <person name="Van de Peer Y."/>
            <person name="Grigoriev I.V."/>
        </authorList>
    </citation>
    <scope>NUCLEOTIDE SEQUENCE [LARGE SCALE GENOMIC DNA]</scope>
    <source>
        <strain evidence="3 4">CCMP1335</strain>
    </source>
</reference>
<dbReference type="EMBL" id="CM000647">
    <property type="protein sequence ID" value="EED89550.1"/>
    <property type="molecule type" value="Genomic_DNA"/>
</dbReference>
<evidence type="ECO:0000256" key="1">
    <source>
        <dbReference type="SAM" id="MobiDB-lite"/>
    </source>
</evidence>
<dbReference type="AlphaFoldDB" id="B8CAR6"/>
<gene>
    <name evidence="3" type="ORF">THAPSDRAFT_9240</name>
</gene>
<proteinExistence type="predicted"/>
<reference evidence="3 4" key="1">
    <citation type="journal article" date="2004" name="Science">
        <title>The genome of the diatom Thalassiosira pseudonana: ecology, evolution, and metabolism.</title>
        <authorList>
            <person name="Armbrust E.V."/>
            <person name="Berges J.A."/>
            <person name="Bowler C."/>
            <person name="Green B.R."/>
            <person name="Martinez D."/>
            <person name="Putnam N.H."/>
            <person name="Zhou S."/>
            <person name="Allen A.E."/>
            <person name="Apt K.E."/>
            <person name="Bechner M."/>
            <person name="Brzezinski M.A."/>
            <person name="Chaal B.K."/>
            <person name="Chiovitti A."/>
            <person name="Davis A.K."/>
            <person name="Demarest M.S."/>
            <person name="Detter J.C."/>
            <person name="Glavina T."/>
            <person name="Goodstein D."/>
            <person name="Hadi M.Z."/>
            <person name="Hellsten U."/>
            <person name="Hildebrand M."/>
            <person name="Jenkins B.D."/>
            <person name="Jurka J."/>
            <person name="Kapitonov V.V."/>
            <person name="Kroger N."/>
            <person name="Lau W.W."/>
            <person name="Lane T.W."/>
            <person name="Larimer F.W."/>
            <person name="Lippmeier J.C."/>
            <person name="Lucas S."/>
            <person name="Medina M."/>
            <person name="Montsant A."/>
            <person name="Obornik M."/>
            <person name="Parker M.S."/>
            <person name="Palenik B."/>
            <person name="Pazour G.J."/>
            <person name="Richardson P.M."/>
            <person name="Rynearson T.A."/>
            <person name="Saito M.A."/>
            <person name="Schwartz D.C."/>
            <person name="Thamatrakoln K."/>
            <person name="Valentin K."/>
            <person name="Vardi A."/>
            <person name="Wilkerson F.P."/>
            <person name="Rokhsar D.S."/>
        </authorList>
    </citation>
    <scope>NUCLEOTIDE SEQUENCE [LARGE SCALE GENOMIC DNA]</scope>
    <source>
        <strain evidence="3 4">CCMP1335</strain>
    </source>
</reference>
<dbReference type="GeneID" id="7443194"/>
<dbReference type="GO" id="GO:0000302">
    <property type="term" value="P:response to reactive oxygen species"/>
    <property type="evidence" value="ECO:0000318"/>
    <property type="project" value="GO_Central"/>
</dbReference>
<keyword evidence="2" id="KW-0732">Signal</keyword>
<sequence>MTAFSLFTLVVALISLSETVATSAPTMKPTNAPTKKPTSSPTKKPTNAPTVYVGTNKWYMKDQLCGKDCATGTEDCIGVVRDNWVTLYDTVAACCAGKLSYLDPSYCAARSGTTPAGTNKFYPDSQNGRCVKDETGTLAKNTDKLYADAATCCSTGLGWVNSDFCESRSTGESGFADKWYVDYDSMTCKNDCNATATTLPSGVNATAACEENEDRSITYYDTAATCCAGKLAWIPSATCQAVSATGAAATSTGTAKYYADYASSGKCVQDCAVGSSQPFCGGILTNVAGVQLFDTVEACCASKFGWMDGDLCKSKTTGTATNKWYVNYQDNACVQDCTAAANSPCDGSPPDSSTQLFSNAAACCTAKLGWLDSTTCVSVSTNGPASTTGTNKWYADYASSGTCKVDCVVASSSNCGGVLSNTAGITLYDNANACCAAKFGWQDTSVCAARATGGYSGKFYVSYQDNACLKDCAVATANPQCGGNPSDLSTQMFSTGAACCAAKLGWLNQATCTSLSTTGAATSSTGSQKWYVDWSIAKCVKDCPAANGGSCGGLAESWEPAEFTSSSACCSAKLSWKPWEKVLKLAGVAMTTLTVHWEETTPANVVGLNCGRACTSQCEDA</sequence>
<name>B8CAR6_THAPS</name>
<dbReference type="HOGENOM" id="CLU_031846_0_0_1"/>
<dbReference type="PaxDb" id="35128-Thaps9240"/>
<accession>B8CAR6</accession>
<feature type="signal peptide" evidence="2">
    <location>
        <begin position="1"/>
        <end position="23"/>
    </location>
</feature>
<feature type="compositionally biased region" description="Low complexity" evidence="1">
    <location>
        <begin position="25"/>
        <end position="47"/>
    </location>
</feature>
<evidence type="ECO:0000256" key="2">
    <source>
        <dbReference type="SAM" id="SignalP"/>
    </source>
</evidence>
<keyword evidence="4" id="KW-1185">Reference proteome</keyword>
<dbReference type="InParanoid" id="B8CAR6"/>